<dbReference type="SUPFAM" id="SSF57667">
    <property type="entry name" value="beta-beta-alpha zinc fingers"/>
    <property type="match status" value="3"/>
</dbReference>
<dbReference type="PANTHER" id="PTHR46786:SF1">
    <property type="entry name" value="ZINC FINGER MATRIN-TYPE PROTEIN 3"/>
    <property type="match status" value="1"/>
</dbReference>
<reference evidence="3" key="1">
    <citation type="submission" date="2018-03" db="EMBL/GenBank/DDBJ databases">
        <title>The relapsing fever spirochete Borrelia turicatae persists in the highly oxidative environment of its soft-bodied tick vector.</title>
        <authorList>
            <person name="Bourret T.J."/>
            <person name="Boyle W.K."/>
            <person name="Valenzuela J.G."/>
            <person name="Oliveira F."/>
            <person name="Lopez J.E."/>
        </authorList>
    </citation>
    <scope>NUCLEOTIDE SEQUENCE</scope>
    <source>
        <strain evidence="3">Kansas strain/isolate</strain>
        <tissue evidence="3">Salivary glands</tissue>
    </source>
</reference>
<dbReference type="PANTHER" id="PTHR46786">
    <property type="entry name" value="ZINC FINGER MATRIN-TYPE PROTEIN 3"/>
    <property type="match status" value="1"/>
</dbReference>
<proteinExistence type="predicted"/>
<feature type="compositionally biased region" description="Basic and acidic residues" evidence="1">
    <location>
        <begin position="84"/>
        <end position="96"/>
    </location>
</feature>
<feature type="region of interest" description="Disordered" evidence="1">
    <location>
        <begin position="78"/>
        <end position="113"/>
    </location>
</feature>
<evidence type="ECO:0000256" key="1">
    <source>
        <dbReference type="SAM" id="MobiDB-lite"/>
    </source>
</evidence>
<dbReference type="SMART" id="SM00451">
    <property type="entry name" value="ZnF_U1"/>
    <property type="match status" value="3"/>
</dbReference>
<dbReference type="PROSITE" id="PS00028">
    <property type="entry name" value="ZINC_FINGER_C2H2_1"/>
    <property type="match status" value="1"/>
</dbReference>
<dbReference type="GO" id="GO:0008270">
    <property type="term" value="F:zinc ion binding"/>
    <property type="evidence" value="ECO:0007669"/>
    <property type="project" value="InterPro"/>
</dbReference>
<dbReference type="Gene3D" id="3.30.160.60">
    <property type="entry name" value="Classic Zinc Finger"/>
    <property type="match status" value="3"/>
</dbReference>
<name>A0A2R5LI16_9ACAR</name>
<dbReference type="InterPro" id="IPR052644">
    <property type="entry name" value="ZMAT3"/>
</dbReference>
<protein>
    <submittedName>
        <fullName evidence="3">Putative zinc finger matrin type 3</fullName>
    </submittedName>
</protein>
<feature type="domain" description="C2H2-type" evidence="2">
    <location>
        <begin position="284"/>
        <end position="306"/>
    </location>
</feature>
<dbReference type="InterPro" id="IPR036236">
    <property type="entry name" value="Znf_C2H2_sf"/>
</dbReference>
<dbReference type="AlphaFoldDB" id="A0A2R5LI16"/>
<evidence type="ECO:0000313" key="3">
    <source>
        <dbReference type="EMBL" id="MBY09183.1"/>
    </source>
</evidence>
<sequence>MFRGPLVPYGPFPGPRIGAHGMHPGVYSAPHLPPVGPLRVFGPPLLGMRGVPPGVMRARPGFPHPKFAPYARPMRSKSINTSKVVKEETPTKKDEPAPESNAAEKATKPAEAVTNGNSVAAAGEAAPAKDGDSAGVPPEMMQPLYCKLCDAKLNGSLQATAHYGGKSHAKRVKQYLQNHGLPVQQGAAAVVNGKATEKKSTETLEKFCKLCDVAFTSEIQAKQHYEGRNHQRRLRGEPALPKGFFNPLTGRWQRQPPPGVAIKGPSRHQHKPSQLGNATKSFSCNPCSMSLTSEQQLTAHLMGAKHKARTASIAATPTVVTQPLALFVAGTPVAASPYVSACGTC</sequence>
<dbReference type="Pfam" id="PF12874">
    <property type="entry name" value="zf-met"/>
    <property type="match status" value="3"/>
</dbReference>
<dbReference type="EMBL" id="GGLE01005057">
    <property type="protein sequence ID" value="MBY09183.1"/>
    <property type="molecule type" value="Transcribed_RNA"/>
</dbReference>
<dbReference type="GO" id="GO:0003676">
    <property type="term" value="F:nucleic acid binding"/>
    <property type="evidence" value="ECO:0007669"/>
    <property type="project" value="InterPro"/>
</dbReference>
<dbReference type="InterPro" id="IPR013087">
    <property type="entry name" value="Znf_C2H2_type"/>
</dbReference>
<evidence type="ECO:0000259" key="2">
    <source>
        <dbReference type="PROSITE" id="PS00028"/>
    </source>
</evidence>
<accession>A0A2R5LI16</accession>
<dbReference type="InterPro" id="IPR003604">
    <property type="entry name" value="Matrin/U1-like-C_Znf_C2H2"/>
</dbReference>
<dbReference type="SMART" id="SM00355">
    <property type="entry name" value="ZnF_C2H2"/>
    <property type="match status" value="3"/>
</dbReference>
<organism evidence="3">
    <name type="scientific">Ornithodoros turicata</name>
    <dbReference type="NCBI Taxonomy" id="34597"/>
    <lineage>
        <taxon>Eukaryota</taxon>
        <taxon>Metazoa</taxon>
        <taxon>Ecdysozoa</taxon>
        <taxon>Arthropoda</taxon>
        <taxon>Chelicerata</taxon>
        <taxon>Arachnida</taxon>
        <taxon>Acari</taxon>
        <taxon>Parasitiformes</taxon>
        <taxon>Ixodida</taxon>
        <taxon>Ixodoidea</taxon>
        <taxon>Argasidae</taxon>
        <taxon>Ornithodorinae</taxon>
        <taxon>Ornithodoros</taxon>
    </lineage>
</organism>